<keyword evidence="11" id="KW-1185">Reference proteome</keyword>
<dbReference type="Pfam" id="PF07690">
    <property type="entry name" value="MFS_1"/>
    <property type="match status" value="1"/>
</dbReference>
<feature type="transmembrane region" description="Helical" evidence="8">
    <location>
        <begin position="254"/>
        <end position="273"/>
    </location>
</feature>
<sequence length="414" mass="42738">MRPTLSALFGAERNFQILVLANTTGPIGLVLLSPVLDSLTDAFGVSPVDVGLLMSAYTAAMILAIPVVGVLSERYGRKPILVGGILLSGTAGVAIAFTTEFRIAVALRLLQGFGGSAIVPTVITSIGDLYEEAKEATAQGIRFTSSGVAQAVVPLLGGVLVGFAWQYPFFLYLLAFPIAAVVYLNFDETGSTGGAAGGTDRTPERTDASQASIRELLAHRRVVTVIAGCAMPAAVWVGFLTYVSIVVVQFRGWTAAHAGALVSLASLAIAASFTQAGRIAGRFESRLSPLVAGHLALGSGFVVGCSSPGSRRCWSAPCWSAWEWGSRCLFTGVTSPTGAPPPPWTTRQRLGDGRSPPAHRNAGGDGAAIAVATPSLSFQRAVQTVGLGVALIAVGAGIATLFVARAAPRLGHEH</sequence>
<accession>A0ABD5RXV9</accession>
<keyword evidence="5 8" id="KW-1133">Transmembrane helix</keyword>
<dbReference type="GO" id="GO:0005886">
    <property type="term" value="C:plasma membrane"/>
    <property type="evidence" value="ECO:0007669"/>
    <property type="project" value="UniProtKB-SubCell"/>
</dbReference>
<evidence type="ECO:0000256" key="6">
    <source>
        <dbReference type="ARBA" id="ARBA00023136"/>
    </source>
</evidence>
<dbReference type="PROSITE" id="PS50850">
    <property type="entry name" value="MFS"/>
    <property type="match status" value="1"/>
</dbReference>
<feature type="transmembrane region" description="Helical" evidence="8">
    <location>
        <begin position="79"/>
        <end position="97"/>
    </location>
</feature>
<gene>
    <name evidence="10" type="ORF">ACFQE1_04140</name>
</gene>
<evidence type="ECO:0000256" key="7">
    <source>
        <dbReference type="SAM" id="MobiDB-lite"/>
    </source>
</evidence>
<feature type="transmembrane region" description="Helical" evidence="8">
    <location>
        <begin position="222"/>
        <end position="248"/>
    </location>
</feature>
<feature type="domain" description="Major facilitator superfamily (MFS) profile" evidence="9">
    <location>
        <begin position="14"/>
        <end position="414"/>
    </location>
</feature>
<evidence type="ECO:0000256" key="4">
    <source>
        <dbReference type="ARBA" id="ARBA00022692"/>
    </source>
</evidence>
<evidence type="ECO:0000313" key="10">
    <source>
        <dbReference type="EMBL" id="MFC6723592.1"/>
    </source>
</evidence>
<name>A0ABD5RXV9_9EURY</name>
<dbReference type="Proteomes" id="UP001596328">
    <property type="component" value="Unassembled WGS sequence"/>
</dbReference>
<feature type="transmembrane region" description="Helical" evidence="8">
    <location>
        <begin position="109"/>
        <end position="130"/>
    </location>
</feature>
<dbReference type="EMBL" id="JBHSWU010000027">
    <property type="protein sequence ID" value="MFC6723592.1"/>
    <property type="molecule type" value="Genomic_DNA"/>
</dbReference>
<dbReference type="SUPFAM" id="SSF103473">
    <property type="entry name" value="MFS general substrate transporter"/>
    <property type="match status" value="1"/>
</dbReference>
<evidence type="ECO:0000256" key="8">
    <source>
        <dbReference type="SAM" id="Phobius"/>
    </source>
</evidence>
<feature type="transmembrane region" description="Helical" evidence="8">
    <location>
        <begin position="15"/>
        <end position="32"/>
    </location>
</feature>
<organism evidence="10 11">
    <name type="scientific">Halobium palmae</name>
    <dbReference type="NCBI Taxonomy" id="1776492"/>
    <lineage>
        <taxon>Archaea</taxon>
        <taxon>Methanobacteriati</taxon>
        <taxon>Methanobacteriota</taxon>
        <taxon>Stenosarchaea group</taxon>
        <taxon>Halobacteria</taxon>
        <taxon>Halobacteriales</taxon>
        <taxon>Haloferacaceae</taxon>
        <taxon>Halobium</taxon>
    </lineage>
</organism>
<feature type="transmembrane region" description="Helical" evidence="8">
    <location>
        <begin position="52"/>
        <end position="72"/>
    </location>
</feature>
<feature type="transmembrane region" description="Helical" evidence="8">
    <location>
        <begin position="385"/>
        <end position="407"/>
    </location>
</feature>
<dbReference type="InterPro" id="IPR036259">
    <property type="entry name" value="MFS_trans_sf"/>
</dbReference>
<evidence type="ECO:0000256" key="1">
    <source>
        <dbReference type="ARBA" id="ARBA00004651"/>
    </source>
</evidence>
<evidence type="ECO:0000259" key="9">
    <source>
        <dbReference type="PROSITE" id="PS50850"/>
    </source>
</evidence>
<evidence type="ECO:0000256" key="5">
    <source>
        <dbReference type="ARBA" id="ARBA00022989"/>
    </source>
</evidence>
<evidence type="ECO:0000313" key="11">
    <source>
        <dbReference type="Proteomes" id="UP001596328"/>
    </source>
</evidence>
<dbReference type="AlphaFoldDB" id="A0ABD5RXV9"/>
<feature type="transmembrane region" description="Helical" evidence="8">
    <location>
        <begin position="169"/>
        <end position="186"/>
    </location>
</feature>
<reference evidence="10 11" key="1">
    <citation type="journal article" date="2019" name="Int. J. Syst. Evol. Microbiol.">
        <title>The Global Catalogue of Microorganisms (GCM) 10K type strain sequencing project: providing services to taxonomists for standard genome sequencing and annotation.</title>
        <authorList>
            <consortium name="The Broad Institute Genomics Platform"/>
            <consortium name="The Broad Institute Genome Sequencing Center for Infectious Disease"/>
            <person name="Wu L."/>
            <person name="Ma J."/>
        </authorList>
    </citation>
    <scope>NUCLEOTIDE SEQUENCE [LARGE SCALE GENOMIC DNA]</scope>
    <source>
        <strain evidence="10 11">NBRC 111368</strain>
    </source>
</reference>
<keyword evidence="4 8" id="KW-0812">Transmembrane</keyword>
<dbReference type="PANTHER" id="PTHR23517:SF3">
    <property type="entry name" value="INTEGRAL MEMBRANE TRANSPORT PROTEIN"/>
    <property type="match status" value="1"/>
</dbReference>
<protein>
    <submittedName>
        <fullName evidence="10">MFS transporter</fullName>
    </submittedName>
</protein>
<dbReference type="PROSITE" id="PS00216">
    <property type="entry name" value="SUGAR_TRANSPORT_1"/>
    <property type="match status" value="1"/>
</dbReference>
<dbReference type="InterPro" id="IPR005829">
    <property type="entry name" value="Sugar_transporter_CS"/>
</dbReference>
<dbReference type="InterPro" id="IPR050171">
    <property type="entry name" value="MFS_Transporters"/>
</dbReference>
<comment type="caution">
    <text evidence="10">The sequence shown here is derived from an EMBL/GenBank/DDBJ whole genome shotgun (WGS) entry which is preliminary data.</text>
</comment>
<dbReference type="InterPro" id="IPR020846">
    <property type="entry name" value="MFS_dom"/>
</dbReference>
<dbReference type="PANTHER" id="PTHR23517">
    <property type="entry name" value="RESISTANCE PROTEIN MDTM, PUTATIVE-RELATED-RELATED"/>
    <property type="match status" value="1"/>
</dbReference>
<dbReference type="InterPro" id="IPR011701">
    <property type="entry name" value="MFS"/>
</dbReference>
<feature type="transmembrane region" description="Helical" evidence="8">
    <location>
        <begin position="142"/>
        <end position="163"/>
    </location>
</feature>
<comment type="subcellular location">
    <subcellularLocation>
        <location evidence="1">Cell membrane</location>
        <topology evidence="1">Multi-pass membrane protein</topology>
    </subcellularLocation>
</comment>
<evidence type="ECO:0000256" key="3">
    <source>
        <dbReference type="ARBA" id="ARBA00022475"/>
    </source>
</evidence>
<evidence type="ECO:0000256" key="2">
    <source>
        <dbReference type="ARBA" id="ARBA00022448"/>
    </source>
</evidence>
<proteinExistence type="predicted"/>
<keyword evidence="3" id="KW-1003">Cell membrane</keyword>
<keyword evidence="6 8" id="KW-0472">Membrane</keyword>
<dbReference type="Gene3D" id="1.20.1250.20">
    <property type="entry name" value="MFS general substrate transporter like domains"/>
    <property type="match status" value="1"/>
</dbReference>
<feature type="region of interest" description="Disordered" evidence="7">
    <location>
        <begin position="337"/>
        <end position="365"/>
    </location>
</feature>
<keyword evidence="2" id="KW-0813">Transport</keyword>